<keyword evidence="3" id="KW-1185">Reference proteome</keyword>
<feature type="domain" description="Flagellar protein FlgJ N-terminal" evidence="1">
    <location>
        <begin position="33"/>
        <end position="81"/>
    </location>
</feature>
<dbReference type="OrthoDB" id="7690273at2"/>
<evidence type="ECO:0000259" key="1">
    <source>
        <dbReference type="Pfam" id="PF10135"/>
    </source>
</evidence>
<dbReference type="Pfam" id="PF10135">
    <property type="entry name" value="Rod-binding"/>
    <property type="match status" value="1"/>
</dbReference>
<protein>
    <submittedName>
        <fullName evidence="2">Rod binding protein</fullName>
    </submittedName>
</protein>
<sequence length="89" mass="9355">MISPLSPTPSNPDIQAQLRRKAQELESAFLSQMLDHAGLDSASGGFGGGIGEAQFSSFLRDEQATAMVRAGGIGLAEQFYRALAKEAGQ</sequence>
<organism evidence="2 3">
    <name type="scientific">Cereibacter ovatus</name>
    <dbReference type="NCBI Taxonomy" id="439529"/>
    <lineage>
        <taxon>Bacteria</taxon>
        <taxon>Pseudomonadati</taxon>
        <taxon>Pseudomonadota</taxon>
        <taxon>Alphaproteobacteria</taxon>
        <taxon>Rhodobacterales</taxon>
        <taxon>Paracoccaceae</taxon>
        <taxon>Cereibacter</taxon>
    </lineage>
</organism>
<evidence type="ECO:0000313" key="3">
    <source>
        <dbReference type="Proteomes" id="UP000219467"/>
    </source>
</evidence>
<dbReference type="Proteomes" id="UP000219467">
    <property type="component" value="Unassembled WGS sequence"/>
</dbReference>
<proteinExistence type="predicted"/>
<name>A0A285CQ82_9RHOB</name>
<gene>
    <name evidence="2" type="ORF">SAMN05878503_104178</name>
</gene>
<dbReference type="RefSeq" id="WP_097029991.1">
    <property type="nucleotide sequence ID" value="NZ_OAOQ01000004.1"/>
</dbReference>
<dbReference type="InterPro" id="IPR019301">
    <property type="entry name" value="Flagellar_prot_FlgJ_N"/>
</dbReference>
<dbReference type="EMBL" id="OAOQ01000004">
    <property type="protein sequence ID" value="SNX69712.1"/>
    <property type="molecule type" value="Genomic_DNA"/>
</dbReference>
<accession>A0A285CQ82</accession>
<dbReference type="AlphaFoldDB" id="A0A285CQ82"/>
<evidence type="ECO:0000313" key="2">
    <source>
        <dbReference type="EMBL" id="SNX69712.1"/>
    </source>
</evidence>
<reference evidence="3" key="1">
    <citation type="submission" date="2017-08" db="EMBL/GenBank/DDBJ databases">
        <authorList>
            <person name="Varghese N."/>
            <person name="Submissions S."/>
        </authorList>
    </citation>
    <scope>NUCLEOTIDE SEQUENCE [LARGE SCALE GENOMIC DNA]</scope>
    <source>
        <strain evidence="3">JA234</strain>
    </source>
</reference>